<accession>A0A8E2I4C3</accession>
<protein>
    <recommendedName>
        <fullName evidence="3">GrpB family protein</fullName>
    </recommendedName>
</protein>
<gene>
    <name evidence="1" type="ORF">BWZ43_24120</name>
</gene>
<evidence type="ECO:0000313" key="1">
    <source>
        <dbReference type="EMBL" id="OOP65835.1"/>
    </source>
</evidence>
<dbReference type="Proteomes" id="UP000189761">
    <property type="component" value="Unassembled WGS sequence"/>
</dbReference>
<reference evidence="1 2" key="1">
    <citation type="submission" date="2017-01" db="EMBL/GenBank/DDBJ databases">
        <title>Draft genome sequence of Bacillus oleronius.</title>
        <authorList>
            <person name="Allam M."/>
        </authorList>
    </citation>
    <scope>NUCLEOTIDE SEQUENCE [LARGE SCALE GENOMIC DNA]</scope>
    <source>
        <strain evidence="1 2">DSM 9356</strain>
    </source>
</reference>
<dbReference type="PANTHER" id="PTHR34822:SF1">
    <property type="entry name" value="GRPB FAMILY PROTEIN"/>
    <property type="match status" value="1"/>
</dbReference>
<dbReference type="EMBL" id="MTLA01000440">
    <property type="protein sequence ID" value="OOP65835.1"/>
    <property type="molecule type" value="Genomic_DNA"/>
</dbReference>
<proteinExistence type="predicted"/>
<dbReference type="SUPFAM" id="SSF81301">
    <property type="entry name" value="Nucleotidyltransferase"/>
    <property type="match status" value="1"/>
</dbReference>
<dbReference type="AlphaFoldDB" id="A0A8E2I4C3"/>
<dbReference type="Pfam" id="PF04229">
    <property type="entry name" value="GrpB"/>
    <property type="match status" value="1"/>
</dbReference>
<organism evidence="1 2">
    <name type="scientific">Heyndrickxia oleronia</name>
    <dbReference type="NCBI Taxonomy" id="38875"/>
    <lineage>
        <taxon>Bacteria</taxon>
        <taxon>Bacillati</taxon>
        <taxon>Bacillota</taxon>
        <taxon>Bacilli</taxon>
        <taxon>Bacillales</taxon>
        <taxon>Bacillaceae</taxon>
        <taxon>Heyndrickxia</taxon>
    </lineage>
</organism>
<dbReference type="InterPro" id="IPR043519">
    <property type="entry name" value="NT_sf"/>
</dbReference>
<comment type="caution">
    <text evidence="1">The sequence shown here is derived from an EMBL/GenBank/DDBJ whole genome shotgun (WGS) entry which is preliminary data.</text>
</comment>
<sequence length="173" mass="20488">MRKVEVTKYNENWIVLFQEEARKLTEIFGTELLEIHHFGSTSVKGLKAKPIIDMLLVVKDIQLVNKFNGEMRSLGYVPKGENGIPERRYFQKGGDQRTHHVHIYEKDNKQIIRHLAFRDYLREHPDAVKMYGDLKMELAKRFPFNIDSYIDGKESLVLELEKKALKWWMSTHK</sequence>
<keyword evidence="2" id="KW-1185">Reference proteome</keyword>
<dbReference type="RefSeq" id="WP_058005377.1">
    <property type="nucleotide sequence ID" value="NZ_CP065424.1"/>
</dbReference>
<dbReference type="Gene3D" id="3.30.460.10">
    <property type="entry name" value="Beta Polymerase, domain 2"/>
    <property type="match status" value="1"/>
</dbReference>
<evidence type="ECO:0000313" key="2">
    <source>
        <dbReference type="Proteomes" id="UP000189761"/>
    </source>
</evidence>
<evidence type="ECO:0008006" key="3">
    <source>
        <dbReference type="Google" id="ProtNLM"/>
    </source>
</evidence>
<dbReference type="PANTHER" id="PTHR34822">
    <property type="entry name" value="GRPB DOMAIN PROTEIN (AFU_ORTHOLOGUE AFUA_1G01530)"/>
    <property type="match status" value="1"/>
</dbReference>
<dbReference type="InterPro" id="IPR007344">
    <property type="entry name" value="GrpB/CoaE"/>
</dbReference>
<name>A0A8E2I4C3_9BACI</name>